<dbReference type="SUPFAM" id="SSF51412">
    <property type="entry name" value="Inosine monophosphate dehydrogenase (IMPDH)"/>
    <property type="match status" value="1"/>
</dbReference>
<dbReference type="GO" id="GO:0018580">
    <property type="term" value="F:nitronate monooxygenase activity"/>
    <property type="evidence" value="ECO:0007669"/>
    <property type="project" value="InterPro"/>
</dbReference>
<dbReference type="AlphaFoldDB" id="A0A3A3G1W4"/>
<reference evidence="7" key="1">
    <citation type="submission" date="2018-09" db="EMBL/GenBank/DDBJ databases">
        <authorList>
            <person name="Zhu H."/>
        </authorList>
    </citation>
    <scope>NUCLEOTIDE SEQUENCE [LARGE SCALE GENOMIC DNA]</scope>
    <source>
        <strain evidence="7">K1S02-23</strain>
    </source>
</reference>
<keyword evidence="7" id="KW-1185">Reference proteome</keyword>
<keyword evidence="3" id="KW-0288">FMN</keyword>
<organism evidence="6 7">
    <name type="scientific">Noviherbaspirillum sedimenti</name>
    <dbReference type="NCBI Taxonomy" id="2320865"/>
    <lineage>
        <taxon>Bacteria</taxon>
        <taxon>Pseudomonadati</taxon>
        <taxon>Pseudomonadota</taxon>
        <taxon>Betaproteobacteria</taxon>
        <taxon>Burkholderiales</taxon>
        <taxon>Oxalobacteraceae</taxon>
        <taxon>Noviherbaspirillum</taxon>
    </lineage>
</organism>
<name>A0A3A3G1W4_9BURK</name>
<dbReference type="PANTHER" id="PTHR42747">
    <property type="entry name" value="NITRONATE MONOOXYGENASE-RELATED"/>
    <property type="match status" value="1"/>
</dbReference>
<dbReference type="EMBL" id="QYUQ01000002">
    <property type="protein sequence ID" value="RJG00819.1"/>
    <property type="molecule type" value="Genomic_DNA"/>
</dbReference>
<evidence type="ECO:0000256" key="2">
    <source>
        <dbReference type="ARBA" id="ARBA00022630"/>
    </source>
</evidence>
<keyword evidence="5 6" id="KW-0503">Monooxygenase</keyword>
<dbReference type="InterPro" id="IPR004136">
    <property type="entry name" value="NMO"/>
</dbReference>
<dbReference type="Proteomes" id="UP000266327">
    <property type="component" value="Unassembled WGS sequence"/>
</dbReference>
<dbReference type="PANTHER" id="PTHR42747:SF4">
    <property type="entry name" value="BLR1330 PROTEIN"/>
    <property type="match status" value="1"/>
</dbReference>
<evidence type="ECO:0000256" key="4">
    <source>
        <dbReference type="ARBA" id="ARBA00023002"/>
    </source>
</evidence>
<comment type="caution">
    <text evidence="6">The sequence shown here is derived from an EMBL/GenBank/DDBJ whole genome shotgun (WGS) entry which is preliminary data.</text>
</comment>
<dbReference type="OrthoDB" id="9778912at2"/>
<comment type="similarity">
    <text evidence="1">Belongs to the nitronate monooxygenase family. NMO class I subfamily.</text>
</comment>
<keyword evidence="2" id="KW-0285">Flavoprotein</keyword>
<dbReference type="CDD" id="cd04730">
    <property type="entry name" value="NPD_like"/>
    <property type="match status" value="1"/>
</dbReference>
<evidence type="ECO:0000313" key="6">
    <source>
        <dbReference type="EMBL" id="RJG00819.1"/>
    </source>
</evidence>
<evidence type="ECO:0000256" key="5">
    <source>
        <dbReference type="ARBA" id="ARBA00023033"/>
    </source>
</evidence>
<dbReference type="Pfam" id="PF03060">
    <property type="entry name" value="NMO"/>
    <property type="match status" value="1"/>
</dbReference>
<dbReference type="Gene3D" id="3.20.20.70">
    <property type="entry name" value="Aldolase class I"/>
    <property type="match status" value="1"/>
</dbReference>
<evidence type="ECO:0000256" key="3">
    <source>
        <dbReference type="ARBA" id="ARBA00022643"/>
    </source>
</evidence>
<protein>
    <submittedName>
        <fullName evidence="6">Nitronate monooxygenase</fullName>
    </submittedName>
</protein>
<keyword evidence="4" id="KW-0560">Oxidoreductase</keyword>
<evidence type="ECO:0000313" key="7">
    <source>
        <dbReference type="Proteomes" id="UP000266327"/>
    </source>
</evidence>
<accession>A0A3A3G1W4</accession>
<evidence type="ECO:0000256" key="1">
    <source>
        <dbReference type="ARBA" id="ARBA00009881"/>
    </source>
</evidence>
<proteinExistence type="inferred from homology"/>
<dbReference type="InterPro" id="IPR013785">
    <property type="entry name" value="Aldolase_TIM"/>
</dbReference>
<sequence>MWDFSSGRAGLRAQLRQRLRLPVVAAPMFLVSGPELVIEACRAGVIGSFPTLNARTPEILGEWLSRMATASKDCAPFAANMILHKSNTRLEADFEQVLAYQTPIVIASVGRPDKVVERVHGYGGLVLADVASLRHARNAVAAGADGLILLTAGAGGNTGWLNPFAFVAAVREFFDGPIAVAGSISCGRDLRALQVLGADLGYMGTAFLGTTESMAPPEHKEAMLATDADGIVQTDALSGMPANFIRSRLEQARVISPDGSIAGDARTDVFSWKTVWSAGQGVGHVRAIEPTAAIVERLEQELMDCAQPGQGGHESSL</sequence>
<gene>
    <name evidence="6" type="ORF">D3878_03820</name>
</gene>